<evidence type="ECO:0000256" key="1">
    <source>
        <dbReference type="SAM" id="SignalP"/>
    </source>
</evidence>
<keyword evidence="3" id="KW-1185">Reference proteome</keyword>
<gene>
    <name evidence="2" type="ORF">ACFSR6_04925</name>
</gene>
<name>A0ABW5MGP0_9SPHI</name>
<evidence type="ECO:0000313" key="3">
    <source>
        <dbReference type="Proteomes" id="UP001597461"/>
    </source>
</evidence>
<feature type="chain" id="PRO_5046558914" description="Peptidase MA superfamily protein" evidence="1">
    <location>
        <begin position="22"/>
        <end position="374"/>
    </location>
</feature>
<keyword evidence="1" id="KW-0732">Signal</keyword>
<comment type="caution">
    <text evidence="2">The sequence shown here is derived from an EMBL/GenBank/DDBJ whole genome shotgun (WGS) entry which is preliminary data.</text>
</comment>
<dbReference type="RefSeq" id="WP_379075734.1">
    <property type="nucleotide sequence ID" value="NZ_JBHULL010000005.1"/>
</dbReference>
<sequence length="374" mass="43465">MFLRRLIFGLFLIALSYSANAQKAYINPGVDTTDVRIKEVIQFYQNYLGDFKGKKLPDFNKYWSAEDCKNFKIPDPSVYGIGGDYPTVSMATVKTIFYVKPLSDSLFILKATGGWIDSLKNYNLLYNSNHYVKKTKSKHLEFITPYQYSIDQWASKKVRNVTFFYPKKIKFNSARADELINQLKKLENDWSTSPIEIKYFYTSTYDEIQFIRGFDFTLGLGNADKPTGISNQTDNIVYCAGSGENYFHEVVHIYLNPMHKHSPLNEGLAVFYGGSMGHPLKWHIKRLQDYLMNHKTIDLGKLDNFYFMDNYTNPNSTILGMFCQLAYDRDKINGLKRIMTYTSIKEILNKEFNISPEDQNEALRKLIYNYKAID</sequence>
<organism evidence="2 3">
    <name type="scientific">Pedobacter vanadiisoli</name>
    <dbReference type="NCBI Taxonomy" id="1761975"/>
    <lineage>
        <taxon>Bacteria</taxon>
        <taxon>Pseudomonadati</taxon>
        <taxon>Bacteroidota</taxon>
        <taxon>Sphingobacteriia</taxon>
        <taxon>Sphingobacteriales</taxon>
        <taxon>Sphingobacteriaceae</taxon>
        <taxon>Pedobacter</taxon>
    </lineage>
</organism>
<proteinExistence type="predicted"/>
<protein>
    <recommendedName>
        <fullName evidence="4">Peptidase MA superfamily protein</fullName>
    </recommendedName>
</protein>
<evidence type="ECO:0008006" key="4">
    <source>
        <dbReference type="Google" id="ProtNLM"/>
    </source>
</evidence>
<dbReference type="EMBL" id="JBHULL010000005">
    <property type="protein sequence ID" value="MFD2581823.1"/>
    <property type="molecule type" value="Genomic_DNA"/>
</dbReference>
<feature type="signal peptide" evidence="1">
    <location>
        <begin position="1"/>
        <end position="21"/>
    </location>
</feature>
<accession>A0ABW5MGP0</accession>
<reference evidence="3" key="1">
    <citation type="journal article" date="2019" name="Int. J. Syst. Evol. Microbiol.">
        <title>The Global Catalogue of Microorganisms (GCM) 10K type strain sequencing project: providing services to taxonomists for standard genome sequencing and annotation.</title>
        <authorList>
            <consortium name="The Broad Institute Genomics Platform"/>
            <consortium name="The Broad Institute Genome Sequencing Center for Infectious Disease"/>
            <person name="Wu L."/>
            <person name="Ma J."/>
        </authorList>
    </citation>
    <scope>NUCLEOTIDE SEQUENCE [LARGE SCALE GENOMIC DNA]</scope>
    <source>
        <strain evidence="3">KCTC 42866</strain>
    </source>
</reference>
<dbReference type="Proteomes" id="UP001597461">
    <property type="component" value="Unassembled WGS sequence"/>
</dbReference>
<evidence type="ECO:0000313" key="2">
    <source>
        <dbReference type="EMBL" id="MFD2581823.1"/>
    </source>
</evidence>